<dbReference type="Pfam" id="PF25497">
    <property type="entry name" value="COR-B"/>
    <property type="match status" value="1"/>
</dbReference>
<dbReference type="Pfam" id="PF06602">
    <property type="entry name" value="Myotub-related"/>
    <property type="match status" value="1"/>
</dbReference>
<feature type="domain" description="Roc" evidence="17">
    <location>
        <begin position="1158"/>
        <end position="1353"/>
    </location>
</feature>
<dbReference type="InterPro" id="IPR020859">
    <property type="entry name" value="ROC"/>
</dbReference>
<evidence type="ECO:0000259" key="16">
    <source>
        <dbReference type="PROSITE" id="PS51339"/>
    </source>
</evidence>
<dbReference type="InterPro" id="IPR057263">
    <property type="entry name" value="COR-B"/>
</dbReference>
<dbReference type="GO" id="GO:0004674">
    <property type="term" value="F:protein serine/threonine kinase activity"/>
    <property type="evidence" value="ECO:0007669"/>
    <property type="project" value="UniProtKB-KW"/>
</dbReference>
<evidence type="ECO:0000256" key="7">
    <source>
        <dbReference type="ARBA" id="ARBA00022741"/>
    </source>
</evidence>
<dbReference type="InterPro" id="IPR032171">
    <property type="entry name" value="COR-A"/>
</dbReference>
<dbReference type="SUPFAM" id="SSF56112">
    <property type="entry name" value="Protein kinase-like (PK-like)"/>
    <property type="match status" value="1"/>
</dbReference>
<organism evidence="18 19">
    <name type="scientific">Acanthamoeba castellanii (strain ATCC 30010 / Neff)</name>
    <dbReference type="NCBI Taxonomy" id="1257118"/>
    <lineage>
        <taxon>Eukaryota</taxon>
        <taxon>Amoebozoa</taxon>
        <taxon>Discosea</taxon>
        <taxon>Longamoebia</taxon>
        <taxon>Centramoebida</taxon>
        <taxon>Acanthamoebidae</taxon>
        <taxon>Acanthamoeba</taxon>
    </lineage>
</organism>
<dbReference type="SUPFAM" id="SSF50729">
    <property type="entry name" value="PH domain-like"/>
    <property type="match status" value="2"/>
</dbReference>
<evidence type="ECO:0000256" key="12">
    <source>
        <dbReference type="ARBA" id="ARBA00048679"/>
    </source>
</evidence>
<evidence type="ECO:0000256" key="2">
    <source>
        <dbReference type="ARBA" id="ARBA00012513"/>
    </source>
</evidence>
<dbReference type="GO" id="GO:0005524">
    <property type="term" value="F:ATP binding"/>
    <property type="evidence" value="ECO:0007669"/>
    <property type="project" value="UniProtKB-KW"/>
</dbReference>
<evidence type="ECO:0000259" key="15">
    <source>
        <dbReference type="PROSITE" id="PS50011"/>
    </source>
</evidence>
<dbReference type="PROSITE" id="PS50011">
    <property type="entry name" value="PROTEIN_KINASE_DOM"/>
    <property type="match status" value="1"/>
</dbReference>
<dbReference type="Proteomes" id="UP000011083">
    <property type="component" value="Unassembled WGS sequence"/>
</dbReference>
<sequence>MKRNSPFLNFSHLTRLVWAEQKEVLAEGFLQKHSPNKALVSRWQTRHFVLTPSTLAYYKKQSDATPKGVVELSQVCNVVLKTASRALRESPGQETGSGSSSPGKKAVFEVVTLSGRTYVLAADTIDGARRWVEVLLFTIGELNNRAPVVSAPTFRTTATTKSPGDGMPESEEQESESSNAAKRSAAEWTLLSGERLLTKQENVLMSHHSLSEGRWGQLHMTLYRFIFSTKDQTDSVPLGLVMRAEPAKHEERGLSGYLVVCKDFRTISLFFLHPEALETMSSLFKHVLFPPKIRGLYAFHNKEKYSLRSEVVGWPLYQINQEYERQQLDDNAWRVTHFNKTNSLAHLPNQFIVPAAISDDMIGQLGDGQLKWQRWVIALCWSNTKSMARGCLLRCSEFMMGPGSGVATAASLLEGREAGGTTSKRIAAGGGPQGGKQSMLEHVLTLYHAAEALHVYSTTSLRKKLFVLGSETSAGTTELVQVDAGTISFHTTKLLSPAAIENSLQKLANLVSSFDTSRFERAQHDDTITNSGGCSSAPATSGADKVTLQQMKTAWRESLDDTQWLKGVRLLLETTSEIVNLIIDGEPVLVQSADGGDAVPQVVSLAQVCLDPYFRTTAGFCFLIEKEWMACAHKWGQQQKAKYQPKQYSHMFVQFIDAVWQLWDSAPTAFEFDSSLLLFLLESVYSARFGSFLVDRQRDRLKGKLLLSSNTISVWSYIDANARAFAHDRYNRLDATVMIPLLPRPDQVKLWTGQPAQDEPTTRLSLRNRALHCVPSMVMTPAFARLASLDLAHNFISTVPLSLSALTGLESLDLSHNLMAGSLPAQLAEALSLLTQLVHLNLAHNALCDLSALPSQQLQALEELDVSHNGLTAIPAHVVHLTRLRRLSLAGNAFNGEGKKGQLEVVHSLTSLTSLNLAENEIASLSPRFFNLTRLEHLDLAGCGLTKLPMGIGHLAKLRVLRISNNPDLRGFPSDFWTLSSLEELYARNCLGWGDASTPEAAAGGILPQLPLNLARRKRATTKFPASPDKLDAMMAILPAQFGQLTQLKCLDLSHNGISGIPAVCFMGLTQLEKLWLGGNTLISLGVDIGAMLSLRELHLSHNRLTALPPEIASLKQLKVLNVEDNALVELPAHLSTIPIVAMGSSSILAYLGQLLNGQQACYRMKLMFVGQENVGKTSLLNALKRREKRKLAGSKLLRLGDDDTGAAPLSTDGIDINTWHMTMPWGSSAPQVELSAWDFAGQEIYYATHRFFLSEHSLYLAVFNLLTSDQSHIDYWLQSIRTAAGDSPVLIIGTHAEDERCTDEYLTQTHNQLARRYGERFPNVLGIHFVSCTTGKGLDQLLTNLQSIIAKQEHVGQAVPSNYLELEKVLASQAKERVPPIVAWSEYRTLARLCLIEHEHDLLTATSLLHNFGSLVHFPNDDKLKEVVILEPQWLMNVMSTVVSTKHNYCRNGVMAHSALPHIWKAPDFPSEVHPFILSLMERFELSFPVGAHIHKLGGYASSLRPSAGSGAESPTSADEGLYLIPSLLPEARPAQFTDHWPPHTYVGESLFGRVYHFEFIPKGFMGRLIIRLLAFPLAAQLYWRHGVLAQIGKEKILLELIPDSLQLQITVRTELKGEQMSNLSWLIFAAVDALVKEWYNLNAKVLVPCSHCMSLGLKSPFMFPMEKCQQAATTPGQSILLCPKGTYLGEPVAIKELKSAEIDGFDTLGLNVDAESRRLTFEEFRHEVWIMSGLAHPNLVGLKGFCMQPPCIVTELVEAGSLFDFLSDPAKNKVLDWALRLKIAKDIAKGCAFLHNTSPPVMHRDLKSPNILLADLTPEAAVVAKLCDFGVSLSADTTAGRKVDCPVWLAPEILEKKPYSEKADVYSLGVIFWELLTKEQFFGEVKFMALLEDMVKEGKRPPIPDSCIPSYRQLIEQCWAQDPNQRPSCKEIVERIEGIIRGVYDASAETDFKARRSAEAARRQQREQRLDSTKKEKMRAMQMVSIRSMMSAEPKKKLLTQSIKDMAVSRCSKTDIIEFMEEFLKLRKESLLLAAAVKDNDDADGNYHLKAEVDNNKAEQERAWIDHFLARLNDDKAHAMPPPPLRVSTDAAPAHHHHQPSKPPMASATSAQASDTAGIETSVSAGATSAEATASAGATSAQDVEAEEAAAVAEKRGLMVSQVLRDRVNSPSQPRVRSFHAAAPPPLQHRSRTSSGGGNEWRKSTRVSSGASPQLPQQMTESSPGSRRSFLGQAALTSSAPSLPTHTPLASPSSPLQPQSPLAAAASLSAPSSPSWGAVPAARARPAKKAVAASEPSSSEADSPQWGRAPKFAAASADGDRQSEKEARREKKQKEKRAKKKKEKKEEQKRKEEEEEEEEEEERVQKAKRSDTVAGMRKTLITIEKDLADVLADFEKELNS</sequence>
<dbReference type="RefSeq" id="XP_004367596.1">
    <property type="nucleotide sequence ID" value="XM_004367539.1"/>
</dbReference>
<dbReference type="GO" id="GO:0005525">
    <property type="term" value="F:GTP binding"/>
    <property type="evidence" value="ECO:0007669"/>
    <property type="project" value="UniProtKB-KW"/>
</dbReference>
<keyword evidence="19" id="KW-1185">Reference proteome</keyword>
<dbReference type="InterPro" id="IPR003591">
    <property type="entry name" value="Leu-rich_rpt_typical-subtyp"/>
</dbReference>
<feature type="domain" description="PH" evidence="14">
    <location>
        <begin position="23"/>
        <end position="140"/>
    </location>
</feature>
<evidence type="ECO:0000256" key="10">
    <source>
        <dbReference type="ARBA" id="ARBA00023134"/>
    </source>
</evidence>
<feature type="region of interest" description="Disordered" evidence="13">
    <location>
        <begin position="2077"/>
        <end position="2121"/>
    </location>
</feature>
<dbReference type="Pfam" id="PF07714">
    <property type="entry name" value="PK_Tyr_Ser-Thr"/>
    <property type="match status" value="1"/>
</dbReference>
<dbReference type="PROSITE" id="PS51424">
    <property type="entry name" value="ROC"/>
    <property type="match status" value="1"/>
</dbReference>
<dbReference type="Pfam" id="PF08477">
    <property type="entry name" value="Roc"/>
    <property type="match status" value="1"/>
</dbReference>
<dbReference type="InterPro" id="IPR008271">
    <property type="entry name" value="Ser/Thr_kinase_AS"/>
</dbReference>
<dbReference type="GO" id="GO:0005737">
    <property type="term" value="C:cytoplasm"/>
    <property type="evidence" value="ECO:0007669"/>
    <property type="project" value="UniProtKB-ARBA"/>
</dbReference>
<dbReference type="InterPro" id="IPR032675">
    <property type="entry name" value="LRR_dom_sf"/>
</dbReference>
<proteinExistence type="inferred from homology"/>
<dbReference type="Gene3D" id="3.80.10.10">
    <property type="entry name" value="Ribonuclease Inhibitor"/>
    <property type="match status" value="3"/>
</dbReference>
<dbReference type="InterPro" id="IPR010569">
    <property type="entry name" value="Myotubularin-like_Pase_dom"/>
</dbReference>
<dbReference type="Gene3D" id="3.30.70.1390">
    <property type="entry name" value="ROC domain from the Parkinson's disease-associated leucine-rich repeat kinase 2"/>
    <property type="match status" value="1"/>
</dbReference>
<dbReference type="SUPFAM" id="SSF52799">
    <property type="entry name" value="(Phosphotyrosine protein) phosphatases II"/>
    <property type="match status" value="1"/>
</dbReference>
<dbReference type="InterPro" id="IPR001611">
    <property type="entry name" value="Leu-rich_rpt"/>
</dbReference>
<dbReference type="GeneID" id="14923273"/>
<dbReference type="SMART" id="SM00364">
    <property type="entry name" value="LRR_BAC"/>
    <property type="match status" value="4"/>
</dbReference>
<dbReference type="InterPro" id="IPR027417">
    <property type="entry name" value="P-loop_NTPase"/>
</dbReference>
<evidence type="ECO:0000256" key="13">
    <source>
        <dbReference type="SAM" id="MobiDB-lite"/>
    </source>
</evidence>
<evidence type="ECO:0000256" key="4">
    <source>
        <dbReference type="ARBA" id="ARBA00022614"/>
    </source>
</evidence>
<name>L8HAV9_ACACF</name>
<dbReference type="SUPFAM" id="SSF52047">
    <property type="entry name" value="RNI-like"/>
    <property type="match status" value="1"/>
</dbReference>
<evidence type="ECO:0000256" key="5">
    <source>
        <dbReference type="ARBA" id="ARBA00022679"/>
    </source>
</evidence>
<dbReference type="InterPro" id="IPR001849">
    <property type="entry name" value="PH_domain"/>
</dbReference>
<dbReference type="PANTHER" id="PTHR48054:SF82">
    <property type="entry name" value="LRR RECEPTOR-LIKE SERINE_THREONINE-PROTEIN KINASE FLS2"/>
    <property type="match status" value="1"/>
</dbReference>
<feature type="compositionally biased region" description="Basic residues" evidence="13">
    <location>
        <begin position="2336"/>
        <end position="2345"/>
    </location>
</feature>
<evidence type="ECO:0000256" key="8">
    <source>
        <dbReference type="ARBA" id="ARBA00022777"/>
    </source>
</evidence>
<feature type="domain" description="Myotubularin phosphatase" evidence="16">
    <location>
        <begin position="313"/>
        <end position="755"/>
    </location>
</feature>
<feature type="region of interest" description="Disordered" evidence="13">
    <location>
        <begin position="153"/>
        <end position="184"/>
    </location>
</feature>
<evidence type="ECO:0000313" key="18">
    <source>
        <dbReference type="EMBL" id="ELR22340.1"/>
    </source>
</evidence>
<evidence type="ECO:0000256" key="6">
    <source>
        <dbReference type="ARBA" id="ARBA00022737"/>
    </source>
</evidence>
<evidence type="ECO:0000256" key="1">
    <source>
        <dbReference type="ARBA" id="ARBA00008171"/>
    </source>
</evidence>
<dbReference type="Pfam" id="PF00169">
    <property type="entry name" value="PH"/>
    <property type="match status" value="1"/>
</dbReference>
<keyword evidence="6" id="KW-0677">Repeat</keyword>
<comment type="catalytic activity">
    <reaction evidence="12">
        <text>L-seryl-[protein] + ATP = O-phospho-L-seryl-[protein] + ADP + H(+)</text>
        <dbReference type="Rhea" id="RHEA:17989"/>
        <dbReference type="Rhea" id="RHEA-COMP:9863"/>
        <dbReference type="Rhea" id="RHEA-COMP:11604"/>
        <dbReference type="ChEBI" id="CHEBI:15378"/>
        <dbReference type="ChEBI" id="CHEBI:29999"/>
        <dbReference type="ChEBI" id="CHEBI:30616"/>
        <dbReference type="ChEBI" id="CHEBI:83421"/>
        <dbReference type="ChEBI" id="CHEBI:456216"/>
        <dbReference type="EC" id="2.7.11.1"/>
    </reaction>
</comment>
<dbReference type="EMBL" id="KB007885">
    <property type="protein sequence ID" value="ELR22340.1"/>
    <property type="molecule type" value="Genomic_DNA"/>
</dbReference>
<dbReference type="Pfam" id="PF16095">
    <property type="entry name" value="COR-A"/>
    <property type="match status" value="1"/>
</dbReference>
<keyword evidence="10" id="KW-0342">GTP-binding</keyword>
<accession>L8HAV9</accession>
<protein>
    <recommendedName>
        <fullName evidence="2">non-specific serine/threonine protein kinase</fullName>
        <ecNumber evidence="2">2.7.11.1</ecNumber>
    </recommendedName>
</protein>
<dbReference type="CDD" id="cd13999">
    <property type="entry name" value="STKc_MAP3K-like"/>
    <property type="match status" value="1"/>
</dbReference>
<dbReference type="SUPFAM" id="SSF52058">
    <property type="entry name" value="L domain-like"/>
    <property type="match status" value="1"/>
</dbReference>
<dbReference type="OrthoDB" id="1866797at2759"/>
<dbReference type="Gene3D" id="1.10.510.10">
    <property type="entry name" value="Transferase(Phosphotransferase) domain 1"/>
    <property type="match status" value="1"/>
</dbReference>
<dbReference type="Pfam" id="PF12799">
    <property type="entry name" value="LRR_4"/>
    <property type="match status" value="1"/>
</dbReference>
<dbReference type="InterPro" id="IPR011993">
    <property type="entry name" value="PH-like_dom_sf"/>
</dbReference>
<feature type="compositionally biased region" description="Low complexity" evidence="13">
    <location>
        <begin position="2108"/>
        <end position="2121"/>
    </location>
</feature>
<feature type="compositionally biased region" description="Polar residues" evidence="13">
    <location>
        <begin position="153"/>
        <end position="162"/>
    </location>
</feature>
<dbReference type="CDD" id="cd00821">
    <property type="entry name" value="PH"/>
    <property type="match status" value="1"/>
</dbReference>
<feature type="domain" description="Protein kinase" evidence="15">
    <location>
        <begin position="1542"/>
        <end position="1942"/>
    </location>
</feature>
<evidence type="ECO:0000259" key="14">
    <source>
        <dbReference type="PROSITE" id="PS50003"/>
    </source>
</evidence>
<dbReference type="InterPro" id="IPR025875">
    <property type="entry name" value="Leu-rich_rpt_4"/>
</dbReference>
<dbReference type="SMART" id="SM00233">
    <property type="entry name" value="PH"/>
    <property type="match status" value="1"/>
</dbReference>
<evidence type="ECO:0000259" key="17">
    <source>
        <dbReference type="PROSITE" id="PS51424"/>
    </source>
</evidence>
<feature type="compositionally biased region" description="Polar residues" evidence="13">
    <location>
        <begin position="2208"/>
        <end position="2228"/>
    </location>
</feature>
<dbReference type="InterPro" id="IPR011009">
    <property type="entry name" value="Kinase-like_dom_sf"/>
</dbReference>
<evidence type="ECO:0000256" key="3">
    <source>
        <dbReference type="ARBA" id="ARBA00022527"/>
    </source>
</evidence>
<comment type="catalytic activity">
    <reaction evidence="11">
        <text>L-threonyl-[protein] + ATP = O-phospho-L-threonyl-[protein] + ADP + H(+)</text>
        <dbReference type="Rhea" id="RHEA:46608"/>
        <dbReference type="Rhea" id="RHEA-COMP:11060"/>
        <dbReference type="Rhea" id="RHEA-COMP:11605"/>
        <dbReference type="ChEBI" id="CHEBI:15378"/>
        <dbReference type="ChEBI" id="CHEBI:30013"/>
        <dbReference type="ChEBI" id="CHEBI:30616"/>
        <dbReference type="ChEBI" id="CHEBI:61977"/>
        <dbReference type="ChEBI" id="CHEBI:456216"/>
        <dbReference type="EC" id="2.7.11.1"/>
    </reaction>
</comment>
<feature type="compositionally biased region" description="Polar residues" evidence="13">
    <location>
        <begin position="2237"/>
        <end position="2247"/>
    </location>
</feature>
<dbReference type="InterPro" id="IPR001245">
    <property type="entry name" value="Ser-Thr/Tyr_kinase_cat_dom"/>
</dbReference>
<keyword evidence="7" id="KW-0547">Nucleotide-binding</keyword>
<dbReference type="Gene3D" id="3.30.200.20">
    <property type="entry name" value="Phosphorylase Kinase, domain 1"/>
    <property type="match status" value="1"/>
</dbReference>
<dbReference type="InterPro" id="IPR029021">
    <property type="entry name" value="Prot-tyrosine_phosphatase-like"/>
</dbReference>
<feature type="compositionally biased region" description="Acidic residues" evidence="13">
    <location>
        <begin position="2355"/>
        <end position="2364"/>
    </location>
</feature>
<dbReference type="InterPro" id="IPR000719">
    <property type="entry name" value="Prot_kinase_dom"/>
</dbReference>
<dbReference type="Gene3D" id="3.40.50.300">
    <property type="entry name" value="P-loop containing nucleotide triphosphate hydrolases"/>
    <property type="match status" value="1"/>
</dbReference>
<evidence type="ECO:0000256" key="9">
    <source>
        <dbReference type="ARBA" id="ARBA00022840"/>
    </source>
</evidence>
<keyword evidence="3" id="KW-0723">Serine/threonine-protein kinase</keyword>
<feature type="compositionally biased region" description="Low complexity" evidence="13">
    <location>
        <begin position="2250"/>
        <end position="2306"/>
    </location>
</feature>
<dbReference type="PANTHER" id="PTHR48054">
    <property type="entry name" value="RECEPTOR KINASE-LIKE PROTEIN XA21"/>
    <property type="match status" value="1"/>
</dbReference>
<dbReference type="PROSITE" id="PS50003">
    <property type="entry name" value="PH_DOMAIN"/>
    <property type="match status" value="1"/>
</dbReference>
<dbReference type="Gene3D" id="2.30.29.30">
    <property type="entry name" value="Pleckstrin-homology domain (PH domain)/Phosphotyrosine-binding domain (PTB)"/>
    <property type="match status" value="2"/>
</dbReference>
<keyword evidence="4" id="KW-0433">Leucine-rich repeat</keyword>
<dbReference type="InterPro" id="IPR036388">
    <property type="entry name" value="WH-like_DNA-bd_sf"/>
</dbReference>
<evidence type="ECO:0000313" key="19">
    <source>
        <dbReference type="Proteomes" id="UP000011083"/>
    </source>
</evidence>
<gene>
    <name evidence="18" type="ORF">ACA1_253160</name>
</gene>
<dbReference type="Gene3D" id="1.10.10.10">
    <property type="entry name" value="Winged helix-like DNA-binding domain superfamily/Winged helix DNA-binding domain"/>
    <property type="match status" value="1"/>
</dbReference>
<dbReference type="Pfam" id="PF13855">
    <property type="entry name" value="LRR_8"/>
    <property type="match status" value="2"/>
</dbReference>
<dbReference type="KEGG" id="acan:ACA1_253160"/>
<keyword evidence="8" id="KW-0418">Kinase</keyword>
<dbReference type="PROSITE" id="PS51339">
    <property type="entry name" value="PPASE_MYOTUBULARIN"/>
    <property type="match status" value="1"/>
</dbReference>
<comment type="similarity">
    <text evidence="1">Belongs to the protein kinase superfamily. TKL Ser/Thr protein kinase family. ROCO subfamily.</text>
</comment>
<dbReference type="Gene3D" id="3.30.310.200">
    <property type="match status" value="1"/>
</dbReference>
<feature type="compositionally biased region" description="Basic and acidic residues" evidence="13">
    <location>
        <begin position="2320"/>
        <end position="2335"/>
    </location>
</feature>
<dbReference type="VEuPathDB" id="AmoebaDB:ACA1_253160"/>
<dbReference type="SMART" id="SM00220">
    <property type="entry name" value="S_TKc"/>
    <property type="match status" value="1"/>
</dbReference>
<dbReference type="PROSITE" id="PS51450">
    <property type="entry name" value="LRR"/>
    <property type="match status" value="3"/>
</dbReference>
<keyword evidence="5" id="KW-0808">Transferase</keyword>
<dbReference type="SUPFAM" id="SSF52540">
    <property type="entry name" value="P-loop containing nucleoside triphosphate hydrolases"/>
    <property type="match status" value="1"/>
</dbReference>
<dbReference type="PROSITE" id="PS00108">
    <property type="entry name" value="PROTEIN_KINASE_ST"/>
    <property type="match status" value="1"/>
</dbReference>
<dbReference type="PRINTS" id="PR00109">
    <property type="entry name" value="TYRKINASE"/>
</dbReference>
<dbReference type="InterPro" id="IPR052592">
    <property type="entry name" value="LRR-RLK"/>
</dbReference>
<feature type="region of interest" description="Disordered" evidence="13">
    <location>
        <begin position="2170"/>
        <end position="2375"/>
    </location>
</feature>
<evidence type="ECO:0000256" key="11">
    <source>
        <dbReference type="ARBA" id="ARBA00047899"/>
    </source>
</evidence>
<reference evidence="18 19" key="1">
    <citation type="journal article" date="2013" name="Genome Biol.">
        <title>Genome of Acanthamoeba castellanii highlights extensive lateral gene transfer and early evolution of tyrosine kinase signaling.</title>
        <authorList>
            <person name="Clarke M."/>
            <person name="Lohan A.J."/>
            <person name="Liu B."/>
            <person name="Lagkouvardos I."/>
            <person name="Roy S."/>
            <person name="Zafar N."/>
            <person name="Bertelli C."/>
            <person name="Schilde C."/>
            <person name="Kianianmomeni A."/>
            <person name="Burglin T.R."/>
            <person name="Frech C."/>
            <person name="Turcotte B."/>
            <person name="Kopec K.O."/>
            <person name="Synnott J.M."/>
            <person name="Choo C."/>
            <person name="Paponov I."/>
            <person name="Finkler A."/>
            <person name="Soon Heng Tan C."/>
            <person name="Hutchins A.P."/>
            <person name="Weinmeier T."/>
            <person name="Rattei T."/>
            <person name="Chu J.S."/>
            <person name="Gimenez G."/>
            <person name="Irimia M."/>
            <person name="Rigden D.J."/>
            <person name="Fitzpatrick D.A."/>
            <person name="Lorenzo-Morales J."/>
            <person name="Bateman A."/>
            <person name="Chiu C.H."/>
            <person name="Tang P."/>
            <person name="Hegemann P."/>
            <person name="Fromm H."/>
            <person name="Raoult D."/>
            <person name="Greub G."/>
            <person name="Miranda-Saavedra D."/>
            <person name="Chen N."/>
            <person name="Nash P."/>
            <person name="Ginger M.L."/>
            <person name="Horn M."/>
            <person name="Schaap P."/>
            <person name="Caler L."/>
            <person name="Loftus B."/>
        </authorList>
    </citation>
    <scope>NUCLEOTIDE SEQUENCE [LARGE SCALE GENOMIC DNA]</scope>
    <source>
        <strain evidence="18 19">Neff</strain>
    </source>
</reference>
<keyword evidence="9" id="KW-0067">ATP-binding</keyword>
<dbReference type="EC" id="2.7.11.1" evidence="2"/>
<dbReference type="SMART" id="SM00369">
    <property type="entry name" value="LRR_TYP"/>
    <property type="match status" value="10"/>
</dbReference>